<keyword evidence="2" id="KW-1185">Reference proteome</keyword>
<dbReference type="Proteomes" id="UP000499080">
    <property type="component" value="Unassembled WGS sequence"/>
</dbReference>
<organism evidence="1 2">
    <name type="scientific">Araneus ventricosus</name>
    <name type="common">Orbweaver spider</name>
    <name type="synonym">Epeira ventricosa</name>
    <dbReference type="NCBI Taxonomy" id="182803"/>
    <lineage>
        <taxon>Eukaryota</taxon>
        <taxon>Metazoa</taxon>
        <taxon>Ecdysozoa</taxon>
        <taxon>Arthropoda</taxon>
        <taxon>Chelicerata</taxon>
        <taxon>Arachnida</taxon>
        <taxon>Araneae</taxon>
        <taxon>Araneomorphae</taxon>
        <taxon>Entelegynae</taxon>
        <taxon>Araneoidea</taxon>
        <taxon>Araneidae</taxon>
        <taxon>Araneus</taxon>
    </lineage>
</organism>
<evidence type="ECO:0000313" key="2">
    <source>
        <dbReference type="Proteomes" id="UP000499080"/>
    </source>
</evidence>
<accession>A0A4Y2DN39</accession>
<name>A0A4Y2DN39_ARAVE</name>
<comment type="caution">
    <text evidence="1">The sequence shown here is derived from an EMBL/GenBank/DDBJ whole genome shotgun (WGS) entry which is preliminary data.</text>
</comment>
<reference evidence="1 2" key="1">
    <citation type="journal article" date="2019" name="Sci. Rep.">
        <title>Orb-weaving spider Araneus ventricosus genome elucidates the spidroin gene catalogue.</title>
        <authorList>
            <person name="Kono N."/>
            <person name="Nakamura H."/>
            <person name="Ohtoshi R."/>
            <person name="Moran D.A.P."/>
            <person name="Shinohara A."/>
            <person name="Yoshida Y."/>
            <person name="Fujiwara M."/>
            <person name="Mori M."/>
            <person name="Tomita M."/>
            <person name="Arakawa K."/>
        </authorList>
    </citation>
    <scope>NUCLEOTIDE SEQUENCE [LARGE SCALE GENOMIC DNA]</scope>
</reference>
<evidence type="ECO:0000313" key="1">
    <source>
        <dbReference type="EMBL" id="GBM17589.1"/>
    </source>
</evidence>
<dbReference type="AlphaFoldDB" id="A0A4Y2DN39"/>
<proteinExistence type="predicted"/>
<sequence length="106" mass="12110">MEPVEMEEVIYLKSSTVHFSTNLFLLIDNVGGTRMKARYSYVCRIQEVDGSEYDMTGLRTTNLAKLKFVSVVNDQFAISKSQLKDILPDSIFEVDCKKEIFGFQVV</sequence>
<gene>
    <name evidence="1" type="ORF">AVEN_80889_1</name>
</gene>
<dbReference type="EMBL" id="BGPR01000391">
    <property type="protein sequence ID" value="GBM17589.1"/>
    <property type="molecule type" value="Genomic_DNA"/>
</dbReference>
<protein>
    <submittedName>
        <fullName evidence="1">Uncharacterized protein</fullName>
    </submittedName>
</protein>